<dbReference type="RefSeq" id="XP_003866492.1">
    <property type="nucleotide sequence ID" value="XM_003866444.1"/>
</dbReference>
<feature type="signal peptide" evidence="2">
    <location>
        <begin position="1"/>
        <end position="21"/>
    </location>
</feature>
<dbReference type="EMBL" id="HE681719">
    <property type="protein sequence ID" value="CCG21053.1"/>
    <property type="molecule type" value="Genomic_DNA"/>
</dbReference>
<dbReference type="HOGENOM" id="CLU_068295_0_0_1"/>
<evidence type="ECO:0000313" key="4">
    <source>
        <dbReference type="Proteomes" id="UP000005018"/>
    </source>
</evidence>
<protein>
    <submittedName>
        <fullName evidence="3">Fgr41 GPI-anchored protein</fullName>
    </submittedName>
</protein>
<accession>H8WWR3</accession>
<feature type="chain" id="PRO_5003616428" evidence="2">
    <location>
        <begin position="22"/>
        <end position="258"/>
    </location>
</feature>
<evidence type="ECO:0000256" key="1">
    <source>
        <dbReference type="SAM" id="MobiDB-lite"/>
    </source>
</evidence>
<organism evidence="3 4">
    <name type="scientific">Candida orthopsilosis (strain 90-125)</name>
    <name type="common">Yeast</name>
    <dbReference type="NCBI Taxonomy" id="1136231"/>
    <lineage>
        <taxon>Eukaryota</taxon>
        <taxon>Fungi</taxon>
        <taxon>Dikarya</taxon>
        <taxon>Ascomycota</taxon>
        <taxon>Saccharomycotina</taxon>
        <taxon>Pichiomycetes</taxon>
        <taxon>Debaryomycetaceae</taxon>
        <taxon>Candida/Lodderomyces clade</taxon>
        <taxon>Candida</taxon>
    </lineage>
</organism>
<sequence length="258" mass="27074">MKFNKFLASLASFSLLTQTIAAPAKRGDGDDDDDVVVVTLQTTVSDVHTNTHIVNAPTSTYTNYIVSASTTTVTHYTATVTSTIWGTAHTYTTVATTPISAADVSPISENEVQSSTTEQQQQQQQQQQTSPSASSSTDAATAQQDTVNAATPSSSSGQATSSSTETSATPGAGSSTQLVQPSSTELFTEETADSSSDGPTITATDIPTSTDSWIIENVTTVTSDGVCYVNYDYYYDGETDAEETVTSTSTYYTTITAN</sequence>
<dbReference type="OrthoDB" id="4024931at2759"/>
<dbReference type="AlphaFoldDB" id="H8WWR3"/>
<evidence type="ECO:0000256" key="2">
    <source>
        <dbReference type="SAM" id="SignalP"/>
    </source>
</evidence>
<dbReference type="KEGG" id="cot:CORT_0A06680"/>
<evidence type="ECO:0000313" key="3">
    <source>
        <dbReference type="EMBL" id="CCG21053.1"/>
    </source>
</evidence>
<proteinExistence type="predicted"/>
<feature type="compositionally biased region" description="Low complexity" evidence="1">
    <location>
        <begin position="113"/>
        <end position="177"/>
    </location>
</feature>
<feature type="compositionally biased region" description="Polar residues" evidence="1">
    <location>
        <begin position="193"/>
        <end position="206"/>
    </location>
</feature>
<reference evidence="3 4" key="1">
    <citation type="journal article" date="2012" name="PLoS ONE">
        <title>Sequence and analysis of the genome of the pathogenic yeast Candida orthopsilosis.</title>
        <authorList>
            <person name="Riccombeni A."/>
            <person name="Vidanes G."/>
            <person name="Proux-Wera E."/>
            <person name="Wolfe K.H."/>
            <person name="Butler G."/>
        </authorList>
    </citation>
    <scope>NUCLEOTIDE SEQUENCE [LARGE SCALE GENOMIC DNA]</scope>
    <source>
        <strain evidence="3 4">Co 90-125</strain>
    </source>
</reference>
<dbReference type="GeneID" id="14538043"/>
<feature type="region of interest" description="Disordered" evidence="1">
    <location>
        <begin position="106"/>
        <end position="206"/>
    </location>
</feature>
<gene>
    <name evidence="3" type="ORF">CORT_0A06680</name>
</gene>
<name>H8WWR3_CANO9</name>
<keyword evidence="2" id="KW-0732">Signal</keyword>
<dbReference type="Proteomes" id="UP000005018">
    <property type="component" value="Chromosome 1"/>
</dbReference>
<dbReference type="eggNOG" id="ENOG502TCQW">
    <property type="taxonomic scope" value="Eukaryota"/>
</dbReference>
<keyword evidence="4" id="KW-1185">Reference proteome</keyword>